<dbReference type="SUPFAM" id="SSF48452">
    <property type="entry name" value="TPR-like"/>
    <property type="match status" value="1"/>
</dbReference>
<dbReference type="Gene3D" id="1.25.40.10">
    <property type="entry name" value="Tetratricopeptide repeat domain"/>
    <property type="match status" value="1"/>
</dbReference>
<dbReference type="InterPro" id="IPR011990">
    <property type="entry name" value="TPR-like_helical_dom_sf"/>
</dbReference>
<dbReference type="Proteomes" id="UP001212421">
    <property type="component" value="Chromosome"/>
</dbReference>
<evidence type="ECO:0000313" key="2">
    <source>
        <dbReference type="Proteomes" id="UP001212421"/>
    </source>
</evidence>
<organism evidence="1 2">
    <name type="scientific">Cryobacterium breve</name>
    <dbReference type="NCBI Taxonomy" id="1259258"/>
    <lineage>
        <taxon>Bacteria</taxon>
        <taxon>Bacillati</taxon>
        <taxon>Actinomycetota</taxon>
        <taxon>Actinomycetes</taxon>
        <taxon>Micrococcales</taxon>
        <taxon>Microbacteriaceae</taxon>
        <taxon>Cryobacterium</taxon>
    </lineage>
</organism>
<protein>
    <submittedName>
        <fullName evidence="1">Tetratricopeptide repeat protein</fullName>
    </submittedName>
</protein>
<dbReference type="EMBL" id="CP075584">
    <property type="protein sequence ID" value="WBM81544.1"/>
    <property type="molecule type" value="Genomic_DNA"/>
</dbReference>
<name>A0ABY7NG90_9MICO</name>
<accession>A0ABY7NG90</accession>
<reference evidence="1 2" key="1">
    <citation type="submission" date="2021-05" db="EMBL/GenBank/DDBJ databases">
        <authorList>
            <person name="Kumar R."/>
            <person name="Kumar A."/>
            <person name="Mukhia S."/>
        </authorList>
    </citation>
    <scope>NUCLEOTIDE SEQUENCE [LARGE SCALE GENOMIC DNA]</scope>
    <source>
        <strain evidence="1 2">ERMR7:08</strain>
    </source>
</reference>
<keyword evidence="2" id="KW-1185">Reference proteome</keyword>
<proteinExistence type="predicted"/>
<sequence length="158" mass="17164">MLAAGQRLDELGELRSLSALNEKIALLRLIGRLDEAFDMANAALRQARFTGSREELAASRIRRAQVMQFQGKLDEAASELTHCVLEAETHEWSAVAAFARENRGKVLFEQGDLEGALTDLTAAVFLREKAGASVDQLEGSLLAVAVVESIIAERGQGR</sequence>
<evidence type="ECO:0000313" key="1">
    <source>
        <dbReference type="EMBL" id="WBM81544.1"/>
    </source>
</evidence>
<gene>
    <name evidence="1" type="ORF">KIV56_13250</name>
</gene>